<dbReference type="Pfam" id="PF13582">
    <property type="entry name" value="Reprolysin_3"/>
    <property type="match status" value="1"/>
</dbReference>
<dbReference type="InterPro" id="IPR001590">
    <property type="entry name" value="Peptidase_M12B"/>
</dbReference>
<dbReference type="Gene3D" id="3.40.390.10">
    <property type="entry name" value="Collagenase (Catalytic Domain)"/>
    <property type="match status" value="1"/>
</dbReference>
<dbReference type="Proteomes" id="UP000663823">
    <property type="component" value="Unassembled WGS sequence"/>
</dbReference>
<protein>
    <recommendedName>
        <fullName evidence="4">Peptidase M12B domain-containing protein</fullName>
    </recommendedName>
</protein>
<dbReference type="Proteomes" id="UP000663882">
    <property type="component" value="Unassembled WGS sequence"/>
</dbReference>
<evidence type="ECO:0000256" key="2">
    <source>
        <dbReference type="SAM" id="Phobius"/>
    </source>
</evidence>
<keyword evidence="1" id="KW-0479">Metal-binding</keyword>
<dbReference type="InterPro" id="IPR024079">
    <property type="entry name" value="MetalloPept_cat_dom_sf"/>
</dbReference>
<feature type="binding site" evidence="1">
    <location>
        <position position="154"/>
    </location>
    <ligand>
        <name>Zn(2+)</name>
        <dbReference type="ChEBI" id="CHEBI:29105"/>
        <note>catalytic</note>
    </ligand>
</feature>
<proteinExistence type="predicted"/>
<feature type="binding site" evidence="1">
    <location>
        <position position="164"/>
    </location>
    <ligand>
        <name>Zn(2+)</name>
        <dbReference type="ChEBI" id="CHEBI:29105"/>
        <note>catalytic</note>
    </ligand>
</feature>
<dbReference type="GO" id="GO:0046872">
    <property type="term" value="F:metal ion binding"/>
    <property type="evidence" value="ECO:0007669"/>
    <property type="project" value="UniProtKB-KW"/>
</dbReference>
<name>A0A814DR44_9BILA</name>
<evidence type="ECO:0000313" key="7">
    <source>
        <dbReference type="Proteomes" id="UP000663882"/>
    </source>
</evidence>
<keyword evidence="2" id="KW-1133">Transmembrane helix</keyword>
<keyword evidence="2" id="KW-0812">Transmembrane</keyword>
<feature type="transmembrane region" description="Helical" evidence="2">
    <location>
        <begin position="406"/>
        <end position="422"/>
    </location>
</feature>
<feature type="active site" evidence="1">
    <location>
        <position position="155"/>
    </location>
</feature>
<evidence type="ECO:0000259" key="4">
    <source>
        <dbReference type="PROSITE" id="PS50215"/>
    </source>
</evidence>
<organism evidence="5 7">
    <name type="scientific">Rotaria sordida</name>
    <dbReference type="NCBI Taxonomy" id="392033"/>
    <lineage>
        <taxon>Eukaryota</taxon>
        <taxon>Metazoa</taxon>
        <taxon>Spiralia</taxon>
        <taxon>Gnathifera</taxon>
        <taxon>Rotifera</taxon>
        <taxon>Eurotatoria</taxon>
        <taxon>Bdelloidea</taxon>
        <taxon>Philodinida</taxon>
        <taxon>Philodinidae</taxon>
        <taxon>Rotaria</taxon>
    </lineage>
</organism>
<accession>A0A814DR44</accession>
<dbReference type="GO" id="GO:0004222">
    <property type="term" value="F:metalloendopeptidase activity"/>
    <property type="evidence" value="ECO:0007669"/>
    <property type="project" value="InterPro"/>
</dbReference>
<dbReference type="Gene3D" id="3.40.1620.60">
    <property type="match status" value="1"/>
</dbReference>
<comment type="caution">
    <text evidence="1">Lacks conserved residue(s) required for the propagation of feature annotation.</text>
</comment>
<dbReference type="SUPFAM" id="SSF55486">
    <property type="entry name" value="Metalloproteases ('zincins'), catalytic domain"/>
    <property type="match status" value="1"/>
</dbReference>
<feature type="signal peptide" evidence="3">
    <location>
        <begin position="1"/>
        <end position="18"/>
    </location>
</feature>
<feature type="chain" id="PRO_5035683869" description="Peptidase M12B domain-containing protein" evidence="3">
    <location>
        <begin position="19"/>
        <end position="424"/>
    </location>
</feature>
<dbReference type="OrthoDB" id="10035764at2759"/>
<evidence type="ECO:0000256" key="3">
    <source>
        <dbReference type="SAM" id="SignalP"/>
    </source>
</evidence>
<reference evidence="5" key="1">
    <citation type="submission" date="2021-02" db="EMBL/GenBank/DDBJ databases">
        <authorList>
            <person name="Nowell W R."/>
        </authorList>
    </citation>
    <scope>NUCLEOTIDE SEQUENCE</scope>
</reference>
<keyword evidence="2" id="KW-0472">Membrane</keyword>
<dbReference type="EMBL" id="CAJNOO010000485">
    <property type="protein sequence ID" value="CAF0957125.1"/>
    <property type="molecule type" value="Genomic_DNA"/>
</dbReference>
<evidence type="ECO:0000256" key="1">
    <source>
        <dbReference type="PROSITE-ProRule" id="PRU00276"/>
    </source>
</evidence>
<dbReference type="GO" id="GO:0006508">
    <property type="term" value="P:proteolysis"/>
    <property type="evidence" value="ECO:0007669"/>
    <property type="project" value="InterPro"/>
</dbReference>
<gene>
    <name evidence="6" type="ORF">OTI717_LOCUS14690</name>
    <name evidence="5" type="ORF">RFH988_LOCUS11945</name>
</gene>
<keyword evidence="1" id="KW-0862">Zinc</keyword>
<feature type="domain" description="Peptidase M12B" evidence="4">
    <location>
        <begin position="23"/>
        <end position="214"/>
    </location>
</feature>
<comment type="caution">
    <text evidence="5">The sequence shown here is derived from an EMBL/GenBank/DDBJ whole genome shotgun (WGS) entry which is preliminary data.</text>
</comment>
<evidence type="ECO:0000313" key="6">
    <source>
        <dbReference type="EMBL" id="CAF3735321.1"/>
    </source>
</evidence>
<keyword evidence="3" id="KW-0732">Signal</keyword>
<dbReference type="AlphaFoldDB" id="A0A814DR44"/>
<evidence type="ECO:0000313" key="5">
    <source>
        <dbReference type="EMBL" id="CAF0957125.1"/>
    </source>
</evidence>
<dbReference type="EMBL" id="CAJOAX010001663">
    <property type="protein sequence ID" value="CAF3735321.1"/>
    <property type="molecule type" value="Genomic_DNA"/>
</dbReference>
<feature type="binding site" evidence="1">
    <location>
        <position position="158"/>
    </location>
    <ligand>
        <name>Zn(2+)</name>
        <dbReference type="ChEBI" id="CHEBI:29105"/>
        <note>catalytic</note>
    </ligand>
</feature>
<dbReference type="PROSITE" id="PS50215">
    <property type="entry name" value="ADAM_MEPRO"/>
    <property type="match status" value="1"/>
</dbReference>
<sequence length="424" mass="49231">MFIIEFSFLFFLPLLIDGQRYYAFVETLFVIDSNYFPNLSEISYEDYIRTIVDTANIVFQSENDLDIKIEIIISNIVHLNIVQPKSQEPYEYEYILRQSVSDYDRYDSIVLLWYQPWEGPNAAQGYAMLKGVCHPSYKIMYILPYQNAAFYLAHEFGHQLGLVHQIDTPCYTTSYMSVMTKSHTASYEQAHWTKCENNWINENICQFECLFNKPDNYQPIKNKYSTLPGKRMNNDQQAKMIEPNSQCLGEVSSFTFMSSDVASRCLYLRYYIGESNGEYKSAYSPMLPGSECGENSICYRDKCVSKNDIDPLLFNNDFDTEILYLNTHCSSSNNPKELVASNHDIHHNIECIDWENDFLCEPSQICPKIDDSTTLDLYIKHVCCAKCSPKGNSIVALFNKTRINRIDSMFILMILISLCFLLKY</sequence>